<dbReference type="EMBL" id="CP106856">
    <property type="protein sequence ID" value="UYB35495.1"/>
    <property type="molecule type" value="Genomic_DNA"/>
</dbReference>
<dbReference type="Proteomes" id="UP001063368">
    <property type="component" value="Chromosome"/>
</dbReference>
<sequence length="187" mass="21008">MIPQLNPATSMLPLGRYGCTLAEVKAQYVHSSQFASSSTRAQIFSDLLAVKAMLDAMNLKLVERIWIGGSFVTGALDPDDIDCTFWINAEEFDALPSNSQRNKLLNFNKKGRLRTTTNLRVEPFLVVRVPIANPWSKGGVSADATFYTSLRGAWDDWWQRVRSDPNKATLPIVQDAEPRRGYLEVSW</sequence>
<evidence type="ECO:0000313" key="2">
    <source>
        <dbReference type="Proteomes" id="UP001063368"/>
    </source>
</evidence>
<proteinExistence type="predicted"/>
<name>A0ABY6FQL1_9MICC</name>
<accession>A0ABY6FQL1</accession>
<keyword evidence="2" id="KW-1185">Reference proteome</keyword>
<dbReference type="Pfam" id="PF22014">
    <property type="entry name" value="DUF6932"/>
    <property type="match status" value="1"/>
</dbReference>
<evidence type="ECO:0000313" key="1">
    <source>
        <dbReference type="EMBL" id="UYB35495.1"/>
    </source>
</evidence>
<evidence type="ECO:0008006" key="3">
    <source>
        <dbReference type="Google" id="ProtNLM"/>
    </source>
</evidence>
<protein>
    <recommendedName>
        <fullName evidence="3">LicD family protein</fullName>
    </recommendedName>
</protein>
<dbReference type="InterPro" id="IPR053860">
    <property type="entry name" value="DUF6932"/>
</dbReference>
<organism evidence="1 2">
    <name type="scientific">Arthrobacter koreensis</name>
    <dbReference type="NCBI Taxonomy" id="199136"/>
    <lineage>
        <taxon>Bacteria</taxon>
        <taxon>Bacillati</taxon>
        <taxon>Actinomycetota</taxon>
        <taxon>Actinomycetes</taxon>
        <taxon>Micrococcales</taxon>
        <taxon>Micrococcaceae</taxon>
        <taxon>Arthrobacter</taxon>
    </lineage>
</organism>
<gene>
    <name evidence="1" type="ORF">N9A08_12795</name>
</gene>
<reference evidence="1" key="1">
    <citation type="submission" date="2022-09" db="EMBL/GenBank/DDBJ databases">
        <authorList>
            <person name="Li D."/>
            <person name="Cheng J."/>
            <person name="Li Y."/>
        </authorList>
    </citation>
    <scope>NUCLEOTIDE SEQUENCE</scope>
    <source>
        <strain evidence="1">DL</strain>
    </source>
</reference>
<dbReference type="RefSeq" id="WP_263127496.1">
    <property type="nucleotide sequence ID" value="NZ_CP106856.1"/>
</dbReference>